<dbReference type="RefSeq" id="WP_133229509.1">
    <property type="nucleotide sequence ID" value="NZ_SMRT01000006.1"/>
</dbReference>
<feature type="signal peptide" evidence="3">
    <location>
        <begin position="1"/>
        <end position="22"/>
    </location>
</feature>
<protein>
    <submittedName>
        <fullName evidence="4">Carbohydrate ABC transporter substrate-binding protein</fullName>
    </submittedName>
</protein>
<dbReference type="OrthoDB" id="9798191at2"/>
<feature type="chain" id="PRO_5038403617" evidence="3">
    <location>
        <begin position="23"/>
        <end position="426"/>
    </location>
</feature>
<evidence type="ECO:0000256" key="3">
    <source>
        <dbReference type="SAM" id="SignalP"/>
    </source>
</evidence>
<gene>
    <name evidence="4" type="ORF">E1757_15260</name>
</gene>
<accession>A0A4R5KNP4</accession>
<keyword evidence="5" id="KW-1185">Reference proteome</keyword>
<dbReference type="PANTHER" id="PTHR43649:SF29">
    <property type="entry name" value="OSMOPROTECTIVE COMPOUNDS-BINDING PROTEIN GGTB"/>
    <property type="match status" value="1"/>
</dbReference>
<name>A0A4R5KNP4_9BACL</name>
<sequence length="426" mass="47712">MKFPLIKSVSCAAVLSLVGIIAACGGAQSDKSASGSGTQKEVTLKFLDWNTQFPEEVHAEMQKAVAKSLPHVKLEFENIVWANFQSLLQTKIAARELPDIIHFKASDIPLYAKAGHLMDLSSMEFMKQFTDDVRNNLKVDNKDYAVPYTSNVQGVFYNKKIFQENSIEPPKSWDELMQVAQKLKSKGITPFTAHFKDTQVGNNTMQFAMLDVFSKNPQWGVDLQNGKVSFATSPEYKTVFEHIKQIYPLTNEDPFGVDLAGAAEIFANGKTAMFITGTWAPTQVLKNNPNLEIGYFPTPAVDEKNTKVIIQSDHSFSGSATTKHPEEVKKVLEILATDKTLAKFYADKLKTFSLLTDVSPEIKNQYADDIAKYRKNGIIDVNIGNVQIPWAYQVEYSKYIAEWIFGQKTIENALKAADDFKSKVKF</sequence>
<reference evidence="4 5" key="1">
    <citation type="submission" date="2019-03" db="EMBL/GenBank/DDBJ databases">
        <title>This is whole genome sequence of Paenibacillus sp MS74 strain.</title>
        <authorList>
            <person name="Trinh H.N."/>
        </authorList>
    </citation>
    <scope>NUCLEOTIDE SEQUENCE [LARGE SCALE GENOMIC DNA]</scope>
    <source>
        <strain evidence="4 5">MS74</strain>
    </source>
</reference>
<proteinExistence type="inferred from homology"/>
<comment type="caution">
    <text evidence="4">The sequence shown here is derived from an EMBL/GenBank/DDBJ whole genome shotgun (WGS) entry which is preliminary data.</text>
</comment>
<dbReference type="Proteomes" id="UP000295636">
    <property type="component" value="Unassembled WGS sequence"/>
</dbReference>
<dbReference type="InterPro" id="IPR006059">
    <property type="entry name" value="SBP"/>
</dbReference>
<evidence type="ECO:0000256" key="1">
    <source>
        <dbReference type="ARBA" id="ARBA00008520"/>
    </source>
</evidence>
<keyword evidence="2" id="KW-0813">Transport</keyword>
<keyword evidence="3" id="KW-0732">Signal</keyword>
<dbReference type="Gene3D" id="3.40.190.10">
    <property type="entry name" value="Periplasmic binding protein-like II"/>
    <property type="match status" value="2"/>
</dbReference>
<dbReference type="EMBL" id="SMRT01000006">
    <property type="protein sequence ID" value="TDF97186.1"/>
    <property type="molecule type" value="Genomic_DNA"/>
</dbReference>
<dbReference type="Pfam" id="PF01547">
    <property type="entry name" value="SBP_bac_1"/>
    <property type="match status" value="1"/>
</dbReference>
<evidence type="ECO:0000256" key="2">
    <source>
        <dbReference type="ARBA" id="ARBA00022448"/>
    </source>
</evidence>
<dbReference type="AlphaFoldDB" id="A0A4R5KNP4"/>
<dbReference type="SUPFAM" id="SSF53850">
    <property type="entry name" value="Periplasmic binding protein-like II"/>
    <property type="match status" value="1"/>
</dbReference>
<dbReference type="InterPro" id="IPR050490">
    <property type="entry name" value="Bact_solute-bd_prot1"/>
</dbReference>
<evidence type="ECO:0000313" key="5">
    <source>
        <dbReference type="Proteomes" id="UP000295636"/>
    </source>
</evidence>
<dbReference type="PROSITE" id="PS51257">
    <property type="entry name" value="PROKAR_LIPOPROTEIN"/>
    <property type="match status" value="1"/>
</dbReference>
<dbReference type="PANTHER" id="PTHR43649">
    <property type="entry name" value="ARABINOSE-BINDING PROTEIN-RELATED"/>
    <property type="match status" value="1"/>
</dbReference>
<evidence type="ECO:0000313" key="4">
    <source>
        <dbReference type="EMBL" id="TDF97186.1"/>
    </source>
</evidence>
<organism evidence="4 5">
    <name type="scientific">Paenibacillus piri</name>
    <dbReference type="NCBI Taxonomy" id="2547395"/>
    <lineage>
        <taxon>Bacteria</taxon>
        <taxon>Bacillati</taxon>
        <taxon>Bacillota</taxon>
        <taxon>Bacilli</taxon>
        <taxon>Bacillales</taxon>
        <taxon>Paenibacillaceae</taxon>
        <taxon>Paenibacillus</taxon>
    </lineage>
</organism>
<comment type="similarity">
    <text evidence="1">Belongs to the bacterial solute-binding protein 1 family.</text>
</comment>